<evidence type="ECO:0000256" key="1">
    <source>
        <dbReference type="ARBA" id="ARBA00010774"/>
    </source>
</evidence>
<dbReference type="KEGG" id="mrr:Moror_1243"/>
<comment type="similarity">
    <text evidence="1">Belongs to the CCR4/nocturin family.</text>
</comment>
<dbReference type="InterPro" id="IPR050410">
    <property type="entry name" value="CCR4/nocturin_mRNA_transcr"/>
</dbReference>
<dbReference type="Proteomes" id="UP000017559">
    <property type="component" value="Unassembled WGS sequence"/>
</dbReference>
<dbReference type="HOGENOM" id="CLU_034867_1_0_1"/>
<dbReference type="InterPro" id="IPR005135">
    <property type="entry name" value="Endo/exonuclease/phosphatase"/>
</dbReference>
<keyword evidence="2" id="KW-0378">Hydrolase</keyword>
<protein>
    <submittedName>
        <fullName evidence="5">Ccr4 nocturin family endoribonuclease</fullName>
    </submittedName>
</protein>
<gene>
    <name evidence="5" type="ORF">Moror_1243</name>
</gene>
<feature type="domain" description="Endonuclease/exonuclease/phosphatase" evidence="4">
    <location>
        <begin position="64"/>
        <end position="432"/>
    </location>
</feature>
<dbReference type="SUPFAM" id="SSF56219">
    <property type="entry name" value="DNase I-like"/>
    <property type="match status" value="1"/>
</dbReference>
<comment type="caution">
    <text evidence="5">The sequence shown here is derived from an EMBL/GenBank/DDBJ whole genome shotgun (WGS) entry which is preliminary data.</text>
</comment>
<dbReference type="EMBL" id="AWSO01000570">
    <property type="protein sequence ID" value="ESK89305.1"/>
    <property type="molecule type" value="Genomic_DNA"/>
</dbReference>
<organism evidence="5 6">
    <name type="scientific">Moniliophthora roreri (strain MCA 2997)</name>
    <name type="common">Cocoa frosty pod rot fungus</name>
    <name type="synonym">Crinipellis roreri</name>
    <dbReference type="NCBI Taxonomy" id="1381753"/>
    <lineage>
        <taxon>Eukaryota</taxon>
        <taxon>Fungi</taxon>
        <taxon>Dikarya</taxon>
        <taxon>Basidiomycota</taxon>
        <taxon>Agaricomycotina</taxon>
        <taxon>Agaricomycetes</taxon>
        <taxon>Agaricomycetidae</taxon>
        <taxon>Agaricales</taxon>
        <taxon>Marasmiineae</taxon>
        <taxon>Marasmiaceae</taxon>
        <taxon>Moniliophthora</taxon>
    </lineage>
</organism>
<dbReference type="OrthoDB" id="428734at2759"/>
<evidence type="ECO:0000259" key="4">
    <source>
        <dbReference type="Pfam" id="PF03372"/>
    </source>
</evidence>
<keyword evidence="6" id="KW-1185">Reference proteome</keyword>
<accession>V2XA07</accession>
<evidence type="ECO:0000256" key="2">
    <source>
        <dbReference type="ARBA" id="ARBA00022801"/>
    </source>
</evidence>
<feature type="region of interest" description="Disordered" evidence="3">
    <location>
        <begin position="1"/>
        <end position="36"/>
    </location>
</feature>
<dbReference type="GO" id="GO:0006139">
    <property type="term" value="P:nucleobase-containing compound metabolic process"/>
    <property type="evidence" value="ECO:0007669"/>
    <property type="project" value="UniProtKB-ARBA"/>
</dbReference>
<name>V2XA07_MONRO</name>
<dbReference type="PANTHER" id="PTHR12121:SF45">
    <property type="entry name" value="NOCTURNIN"/>
    <property type="match status" value="1"/>
</dbReference>
<evidence type="ECO:0000256" key="3">
    <source>
        <dbReference type="SAM" id="MobiDB-lite"/>
    </source>
</evidence>
<dbReference type="GO" id="GO:0000175">
    <property type="term" value="F:3'-5'-RNA exonuclease activity"/>
    <property type="evidence" value="ECO:0007669"/>
    <property type="project" value="TreeGrafter"/>
</dbReference>
<dbReference type="Gene3D" id="3.60.10.10">
    <property type="entry name" value="Endonuclease/exonuclease/phosphatase"/>
    <property type="match status" value="1"/>
</dbReference>
<proteinExistence type="inferred from homology"/>
<evidence type="ECO:0000313" key="6">
    <source>
        <dbReference type="Proteomes" id="UP000017559"/>
    </source>
</evidence>
<sequence length="448" mass="50401">MSLTRPPLTAEQIALSEKRKKKKAKQTQSPTDPLLDPNGKILERKWYQFREAATLDGVPLVKILSWNLLAQCLVRRELFPTSDCLKANQREHMIYNEVLRQNADIICLQEVDRLEKLLPVLEKGGYAHVYASGPGKKHGCLVAFHRDSYEVVAQRTIQYDEQEVHSDGERAFRLGSSFRTKNIGHLVALKNIKDEKGFIVATTHLFWHPRYTYERARQAGILKREVIKFRNEGNHFDWPCIVAGDFNFTPDDPAYSLTAGDALLLAQEDQLKTSSVIHLTIDPTVAKTSSKPEKEEENEEAADPDVTIVNARPSTPADGLLNAQELRTLFNESGPSLRSVYDVGMRLYRQTIPESSGKLLTFGDRFSLPPGRLGANEPQWTSYTYYWKNSIDYIFVIDPPNVKSHVIGVLSIPETSDLEPGIPRKDVCGSDHISLSATIAFIPSSPNS</sequence>
<dbReference type="InterPro" id="IPR036691">
    <property type="entry name" value="Endo/exonu/phosph_ase_sf"/>
</dbReference>
<evidence type="ECO:0000313" key="5">
    <source>
        <dbReference type="EMBL" id="ESK89305.1"/>
    </source>
</evidence>
<reference evidence="5 6" key="1">
    <citation type="journal article" date="2014" name="BMC Genomics">
        <title>Genome and secretome analysis of the hemibiotrophic fungal pathogen, Moniliophthora roreri, which causes frosty pod rot disease of cacao: mechanisms of the biotrophic and necrotrophic phases.</title>
        <authorList>
            <person name="Meinhardt L.W."/>
            <person name="Costa G.G.L."/>
            <person name="Thomazella D.P.T."/>
            <person name="Teixeira P.J.P.L."/>
            <person name="Carazzolle M.F."/>
            <person name="Schuster S.C."/>
            <person name="Carlson J.E."/>
            <person name="Guiltinan M.J."/>
            <person name="Mieczkowski P."/>
            <person name="Farmer A."/>
            <person name="Ramaraj T."/>
            <person name="Crozier J."/>
            <person name="Davis R.E."/>
            <person name="Shao J."/>
            <person name="Melnick R.L."/>
            <person name="Pereira G.A.G."/>
            <person name="Bailey B.A."/>
        </authorList>
    </citation>
    <scope>NUCLEOTIDE SEQUENCE [LARGE SCALE GENOMIC DNA]</scope>
    <source>
        <strain evidence="5 6">MCA 2997</strain>
    </source>
</reference>
<dbReference type="Pfam" id="PF03372">
    <property type="entry name" value="Exo_endo_phos"/>
    <property type="match status" value="1"/>
</dbReference>
<dbReference type="AlphaFoldDB" id="V2XA07"/>
<dbReference type="PANTHER" id="PTHR12121">
    <property type="entry name" value="CARBON CATABOLITE REPRESSOR PROTEIN 4"/>
    <property type="match status" value="1"/>
</dbReference>